<evidence type="ECO:0000313" key="2">
    <source>
        <dbReference type="EMBL" id="PWW37445.1"/>
    </source>
</evidence>
<evidence type="ECO:0000313" key="4">
    <source>
        <dbReference type="Proteomes" id="UP000247078"/>
    </source>
</evidence>
<accession>A0A855Y974</accession>
<evidence type="ECO:0000259" key="1">
    <source>
        <dbReference type="Pfam" id="PF02350"/>
    </source>
</evidence>
<dbReference type="GO" id="GO:0006047">
    <property type="term" value="P:UDP-N-acetylglucosamine metabolic process"/>
    <property type="evidence" value="ECO:0007669"/>
    <property type="project" value="InterPro"/>
</dbReference>
<dbReference type="PANTHER" id="PTHR43174">
    <property type="entry name" value="UDP-N-ACETYLGLUCOSAMINE 2-EPIMERASE"/>
    <property type="match status" value="1"/>
</dbReference>
<dbReference type="InterPro" id="IPR020004">
    <property type="entry name" value="UDP-GlcNAc_Epase"/>
</dbReference>
<dbReference type="Proteomes" id="UP000247078">
    <property type="component" value="Unassembled WGS sequence"/>
</dbReference>
<dbReference type="PANTHER" id="PTHR43174:SF3">
    <property type="entry name" value="UDP-N-ACETYLGLUCOSAMINE 2-EPIMERASE"/>
    <property type="match status" value="1"/>
</dbReference>
<dbReference type="OrthoDB" id="9803238at2"/>
<protein>
    <submittedName>
        <fullName evidence="2">UDP-N-acetylglucosamine 2-epimerase (Non-hydrolysing)/GDP/UDP-N,N'-diacetylbacillosamine 2-epimerase (Hydrolysing)</fullName>
    </submittedName>
</protein>
<dbReference type="NCBIfam" id="TIGR03568">
    <property type="entry name" value="NeuC_NnaA"/>
    <property type="match status" value="1"/>
</dbReference>
<dbReference type="AlphaFoldDB" id="A0A855Y974"/>
<organism evidence="2 4">
    <name type="scientific">Paenibacillus pabuli</name>
    <dbReference type="NCBI Taxonomy" id="1472"/>
    <lineage>
        <taxon>Bacteria</taxon>
        <taxon>Bacillati</taxon>
        <taxon>Bacillota</taxon>
        <taxon>Bacilli</taxon>
        <taxon>Bacillales</taxon>
        <taxon>Paenibacillaceae</taxon>
        <taxon>Paenibacillus</taxon>
    </lineage>
</organism>
<gene>
    <name evidence="3" type="ORF">DET54_10314</name>
    <name evidence="2" type="ORF">DET56_109332</name>
</gene>
<dbReference type="CDD" id="cd03786">
    <property type="entry name" value="GTB_UDP-GlcNAc_2-Epimerase"/>
    <property type="match status" value="1"/>
</dbReference>
<dbReference type="GO" id="GO:0004553">
    <property type="term" value="F:hydrolase activity, hydrolyzing O-glycosyl compounds"/>
    <property type="evidence" value="ECO:0007669"/>
    <property type="project" value="InterPro"/>
</dbReference>
<dbReference type="EMBL" id="QGTZ01000009">
    <property type="protein sequence ID" value="PWW37445.1"/>
    <property type="molecule type" value="Genomic_DNA"/>
</dbReference>
<keyword evidence="5" id="KW-1185">Reference proteome</keyword>
<feature type="domain" description="UDP-N-acetylglucosamine 2-epimerase" evidence="1">
    <location>
        <begin position="24"/>
        <end position="361"/>
    </location>
</feature>
<dbReference type="InterPro" id="IPR029767">
    <property type="entry name" value="WecB-like"/>
</dbReference>
<proteinExistence type="predicted"/>
<dbReference type="Gene3D" id="3.40.50.2000">
    <property type="entry name" value="Glycogen Phosphorylase B"/>
    <property type="match status" value="2"/>
</dbReference>
<reference evidence="2 4" key="1">
    <citation type="submission" date="2018-05" db="EMBL/GenBank/DDBJ databases">
        <title>Freshwater and sediment microbial communities from various areas in North America, analyzing microbe dynamics in response to fracking.</title>
        <authorList>
            <person name="Lamendella R."/>
        </authorList>
    </citation>
    <scope>NUCLEOTIDE SEQUENCE [LARGE SCALE GENOMIC DNA]</scope>
    <source>
        <strain evidence="2 4">DB-3</strain>
        <strain evidence="3 5">NG-13</strain>
    </source>
</reference>
<name>A0A855Y974_9BACL</name>
<dbReference type="RefSeq" id="WP_110000854.1">
    <property type="nucleotide sequence ID" value="NZ_QGTZ01000009.1"/>
</dbReference>
<dbReference type="InterPro" id="IPR003331">
    <property type="entry name" value="UDP_GlcNAc_Epimerase_2_dom"/>
</dbReference>
<evidence type="ECO:0000313" key="3">
    <source>
        <dbReference type="EMBL" id="RAI98877.1"/>
    </source>
</evidence>
<sequence>MSKRKVCIVTGTRAEYGLLSSLMREIKHDDELELQIIVTGMHLSPEFGLTYKEIEKDNFFIDEKIEMLLSSDTPSSIVKSMGIATIGFADAFQRLQPDILVLLGDRFEILSAAQAALVMKIPIAHISGGELTEGAIDDSIRHSITKMSHIHFTATEDYARRVIQLGEQPNMVLNVGDLGVGNIRDMELLSIEELSEFYGFNPEKSLLITFHPATLENDMSKLQMENLLSAIDHFPEYKVILTKSNADTDGRIINDLIDEYAVKYPDRVKSFVSLGQLRYLSTMKHCAVVIGNSSSGIIEAPVFLKPTVNIGDRQKGRLKANSVIDCDPITEDIINSVEVALSQEFQGTLSKMNLKYDGRAVSLTIKDYLKKINLNNIVKKRFYDLV</sequence>
<dbReference type="Pfam" id="PF02350">
    <property type="entry name" value="Epimerase_2"/>
    <property type="match status" value="1"/>
</dbReference>
<comment type="caution">
    <text evidence="2">The sequence shown here is derived from an EMBL/GenBank/DDBJ whole genome shotgun (WGS) entry which is preliminary data.</text>
</comment>
<dbReference type="Proteomes" id="UP000248827">
    <property type="component" value="Unassembled WGS sequence"/>
</dbReference>
<evidence type="ECO:0000313" key="5">
    <source>
        <dbReference type="Proteomes" id="UP000248827"/>
    </source>
</evidence>
<dbReference type="EMBL" id="QLLI01000003">
    <property type="protein sequence ID" value="RAI98877.1"/>
    <property type="molecule type" value="Genomic_DNA"/>
</dbReference>
<dbReference type="SUPFAM" id="SSF53756">
    <property type="entry name" value="UDP-Glycosyltransferase/glycogen phosphorylase"/>
    <property type="match status" value="1"/>
</dbReference>